<sequence>MQFDLYGRYLLMSKCMCEISKNRIHISFGVSDNYCLFDNSEAHVSCEESAKDGNLKSRAMESKMWGKGKMVQIGCDGAAGLAVSPFVGCLVDGRGSSRKNGSSRGNGGTDSTTAESQPQSQSQSQSQSQPQSQSQSQTSRISNATAHRHNGTENSRETDLLSHAASALRRLHFKSAGGSRSCRTVPKVVVMGSSTASETTINTSTDSANTMLTMVTTTDGEQPDDSFDLMDIPSEMSPPAATSSTGQSSEPILPAVVSSPSSVPPPSSSSLIDYSTSDEKGKLKTGSSLSTDATLRSELSIGCLDIRASSVSNLLDETDAPPVDATPIIIHGAVNDAGKVSVSGRTPPLPDLRATDFFSTPVRGSVDAGQPETNDVNSTLTLIVGRARGEEGNRENRENRVANNIDEKKYGDGKPNVNVTTNPLDISLIGARTDRSNNGQSSDGPGRTSATNKPRGKPAESHPLVSTIHSWVRLFFPFCAIGIKLIVLELCFETLYF</sequence>
<comment type="caution">
    <text evidence="2">The sequence shown here is derived from an EMBL/GenBank/DDBJ whole genome shotgun (WGS) entry which is preliminary data.</text>
</comment>
<evidence type="ECO:0000313" key="2">
    <source>
        <dbReference type="EMBL" id="KAF3420315.1"/>
    </source>
</evidence>
<feature type="compositionally biased region" description="Polar residues" evidence="1">
    <location>
        <begin position="436"/>
        <end position="452"/>
    </location>
</feature>
<accession>A0A833RPN8</accession>
<dbReference type="Pfam" id="PF11179">
    <property type="entry name" value="DUF2967"/>
    <property type="match status" value="1"/>
</dbReference>
<name>A0A833RPN8_9HYME</name>
<reference evidence="2" key="1">
    <citation type="submission" date="2019-11" db="EMBL/GenBank/DDBJ databases">
        <title>The nuclear and mitochondrial genomes of Frieseomelitta varia - a highly eusocial stingless bee (Meliponini) with a permanently sterile worker caste.</title>
        <authorList>
            <person name="Freitas F.C.P."/>
            <person name="Lourenco A.P."/>
            <person name="Nunes F.M.F."/>
            <person name="Paschoal A.R."/>
            <person name="Abreu F.C.P."/>
            <person name="Barbin F.O."/>
            <person name="Bataglia L."/>
            <person name="Cardoso-Junior C.A.M."/>
            <person name="Cervoni M.S."/>
            <person name="Silva S.R."/>
            <person name="Dalarmi F."/>
            <person name="Del Lama M.A."/>
            <person name="Depintor T.S."/>
            <person name="Ferreira K.M."/>
            <person name="Goria P.S."/>
            <person name="Jaskot M.C."/>
            <person name="Lago D.C."/>
            <person name="Luna-Lucena D."/>
            <person name="Moda L.M."/>
            <person name="Nascimento L."/>
            <person name="Pedrino M."/>
            <person name="Rabico F.O."/>
            <person name="Sanches F.C."/>
            <person name="Santos D.E."/>
            <person name="Santos C.G."/>
            <person name="Vieira J."/>
            <person name="Lopes T.F."/>
            <person name="Barchuk A.R."/>
            <person name="Hartfelder K."/>
            <person name="Simoes Z.L.P."/>
            <person name="Bitondi M.M.G."/>
            <person name="Pinheiro D.G."/>
        </authorList>
    </citation>
    <scope>NUCLEOTIDE SEQUENCE</scope>
    <source>
        <strain evidence="2">USP_RPSP 00005682</strain>
        <tissue evidence="2">Whole individual</tissue>
    </source>
</reference>
<feature type="region of interest" description="Disordered" evidence="1">
    <location>
        <begin position="94"/>
        <end position="159"/>
    </location>
</feature>
<gene>
    <name evidence="2" type="ORF">E2986_12085</name>
</gene>
<keyword evidence="3" id="KW-1185">Reference proteome</keyword>
<evidence type="ECO:0000256" key="1">
    <source>
        <dbReference type="SAM" id="MobiDB-lite"/>
    </source>
</evidence>
<organism evidence="2 3">
    <name type="scientific">Frieseomelitta varia</name>
    <dbReference type="NCBI Taxonomy" id="561572"/>
    <lineage>
        <taxon>Eukaryota</taxon>
        <taxon>Metazoa</taxon>
        <taxon>Ecdysozoa</taxon>
        <taxon>Arthropoda</taxon>
        <taxon>Hexapoda</taxon>
        <taxon>Insecta</taxon>
        <taxon>Pterygota</taxon>
        <taxon>Neoptera</taxon>
        <taxon>Endopterygota</taxon>
        <taxon>Hymenoptera</taxon>
        <taxon>Apocrita</taxon>
        <taxon>Aculeata</taxon>
        <taxon>Apoidea</taxon>
        <taxon>Anthophila</taxon>
        <taxon>Apidae</taxon>
        <taxon>Frieseomelitta</taxon>
    </lineage>
</organism>
<evidence type="ECO:0000313" key="3">
    <source>
        <dbReference type="Proteomes" id="UP000655588"/>
    </source>
</evidence>
<protein>
    <submittedName>
        <fullName evidence="2">Uncharacterized protein</fullName>
    </submittedName>
</protein>
<dbReference type="AlphaFoldDB" id="A0A833RPN8"/>
<feature type="compositionally biased region" description="Basic and acidic residues" evidence="1">
    <location>
        <begin position="150"/>
        <end position="159"/>
    </location>
</feature>
<feature type="compositionally biased region" description="Basic and acidic residues" evidence="1">
    <location>
        <begin position="389"/>
        <end position="412"/>
    </location>
</feature>
<dbReference type="Proteomes" id="UP000655588">
    <property type="component" value="Unassembled WGS sequence"/>
</dbReference>
<proteinExistence type="predicted"/>
<feature type="region of interest" description="Disordered" evidence="1">
    <location>
        <begin position="217"/>
        <end position="289"/>
    </location>
</feature>
<feature type="compositionally biased region" description="Low complexity" evidence="1">
    <location>
        <begin position="116"/>
        <end position="137"/>
    </location>
</feature>
<dbReference type="EMBL" id="WNWW01000966">
    <property type="protein sequence ID" value="KAF3420315.1"/>
    <property type="molecule type" value="Genomic_DNA"/>
</dbReference>
<dbReference type="InterPro" id="IPR021349">
    <property type="entry name" value="DUF2967"/>
</dbReference>
<feature type="compositionally biased region" description="Polar residues" evidence="1">
    <location>
        <begin position="240"/>
        <end position="250"/>
    </location>
</feature>
<feature type="region of interest" description="Disordered" evidence="1">
    <location>
        <begin position="389"/>
        <end position="462"/>
    </location>
</feature>